<keyword evidence="4" id="KW-1185">Reference proteome</keyword>
<dbReference type="Gene3D" id="3.20.20.140">
    <property type="entry name" value="Metal-dependent hydrolases"/>
    <property type="match status" value="1"/>
</dbReference>
<evidence type="ECO:0000256" key="1">
    <source>
        <dbReference type="ARBA" id="ARBA00022975"/>
    </source>
</evidence>
<gene>
    <name evidence="3" type="primary">pyrC</name>
    <name evidence="3" type="ORF">PATL70BA_0142</name>
</gene>
<dbReference type="KEGG" id="cbar:PATL70BA_0142"/>
<dbReference type="GO" id="GO:0004151">
    <property type="term" value="F:dihydroorotase activity"/>
    <property type="evidence" value="ECO:0007669"/>
    <property type="project" value="UniProtKB-EC"/>
</dbReference>
<dbReference type="PANTHER" id="PTHR43668:SF2">
    <property type="entry name" value="ALLANTOINASE"/>
    <property type="match status" value="1"/>
</dbReference>
<dbReference type="GO" id="GO:0046872">
    <property type="term" value="F:metal ion binding"/>
    <property type="evidence" value="ECO:0007669"/>
    <property type="project" value="InterPro"/>
</dbReference>
<dbReference type="InterPro" id="IPR011059">
    <property type="entry name" value="Metal-dep_hydrolase_composite"/>
</dbReference>
<name>A0A3P7NS05_9FIRM</name>
<dbReference type="Gene3D" id="2.30.40.10">
    <property type="entry name" value="Urease, subunit C, domain 1"/>
    <property type="match status" value="1"/>
</dbReference>
<evidence type="ECO:0000259" key="2">
    <source>
        <dbReference type="Pfam" id="PF12890"/>
    </source>
</evidence>
<dbReference type="RefSeq" id="WP_125135567.1">
    <property type="nucleotide sequence ID" value="NZ_LR130778.1"/>
</dbReference>
<feature type="domain" description="Dihydroorotase catalytic" evidence="2">
    <location>
        <begin position="54"/>
        <end position="241"/>
    </location>
</feature>
<dbReference type="OrthoDB" id="9765462at2"/>
<sequence length="428" mass="47021">MSNTNLTLIRKGTIITHDKTIYDMDILIENDKIIEVDININVDQCDVIEAEGLYIIPGLIDMHCELCEPGYDFRESFDTGGQAAIAGGFTALTCNPMTNPVIDNKTVVEYVVNKGLNISPVAIYPYGALTKGNKGEDMTEIGGMQLKGIVAVSDGDISIQDSKTLKRVLQYASMFELPIILHCEDHSLSKAYGVNDGYIATQLGLEGSMAASETLMVAKYIAIAEELKIRIHLTHISTKESVELIRAAKKRGVRMTSETSPQYFSLTEEAISGYNTYAKVNPPLRQDADVKAIIKGLQDGTIDVISSDHQPHNIDSKAIEFSLASNGISALETALSVTYTYLVKPGYLTMEQLVEKMSHKPSHLLSLNKSFFGVGHLADLAIFDPESDFVVDATQFKSKAKHSPYHGMTLKGLMKYTFVEGKKYSLNI</sequence>
<evidence type="ECO:0000313" key="4">
    <source>
        <dbReference type="Proteomes" id="UP000279029"/>
    </source>
</evidence>
<accession>A0A3P7NS05</accession>
<dbReference type="InterPro" id="IPR050138">
    <property type="entry name" value="DHOase/Allantoinase_Hydrolase"/>
</dbReference>
<organism evidence="3 4">
    <name type="scientific">Petrocella atlantisensis</name>
    <dbReference type="NCBI Taxonomy" id="2173034"/>
    <lineage>
        <taxon>Bacteria</taxon>
        <taxon>Bacillati</taxon>
        <taxon>Bacillota</taxon>
        <taxon>Clostridia</taxon>
        <taxon>Lachnospirales</taxon>
        <taxon>Vallitaleaceae</taxon>
        <taxon>Petrocella</taxon>
    </lineage>
</organism>
<dbReference type="SUPFAM" id="SSF51556">
    <property type="entry name" value="Metallo-dependent hydrolases"/>
    <property type="match status" value="1"/>
</dbReference>
<dbReference type="InterPro" id="IPR004722">
    <property type="entry name" value="DHOase"/>
</dbReference>
<reference evidence="3 4" key="1">
    <citation type="submission" date="2018-09" db="EMBL/GenBank/DDBJ databases">
        <authorList>
            <person name="Postec A."/>
        </authorList>
    </citation>
    <scope>NUCLEOTIDE SEQUENCE [LARGE SCALE GENOMIC DNA]</scope>
    <source>
        <strain evidence="3">70B-A</strain>
    </source>
</reference>
<dbReference type="SUPFAM" id="SSF51338">
    <property type="entry name" value="Composite domain of metallo-dependent hydrolases"/>
    <property type="match status" value="1"/>
</dbReference>
<evidence type="ECO:0000313" key="3">
    <source>
        <dbReference type="EMBL" id="VDN45984.1"/>
    </source>
</evidence>
<dbReference type="InterPro" id="IPR032466">
    <property type="entry name" value="Metal_Hydrolase"/>
</dbReference>
<dbReference type="Proteomes" id="UP000279029">
    <property type="component" value="Chromosome"/>
</dbReference>
<dbReference type="GO" id="GO:0004038">
    <property type="term" value="F:allantoinase activity"/>
    <property type="evidence" value="ECO:0007669"/>
    <property type="project" value="TreeGrafter"/>
</dbReference>
<keyword evidence="3" id="KW-0378">Hydrolase</keyword>
<dbReference type="GO" id="GO:0006221">
    <property type="term" value="P:pyrimidine nucleotide biosynthetic process"/>
    <property type="evidence" value="ECO:0007669"/>
    <property type="project" value="UniProtKB-KW"/>
</dbReference>
<dbReference type="GO" id="GO:0005737">
    <property type="term" value="C:cytoplasm"/>
    <property type="evidence" value="ECO:0007669"/>
    <property type="project" value="TreeGrafter"/>
</dbReference>
<dbReference type="InterPro" id="IPR024403">
    <property type="entry name" value="DHOase_cat"/>
</dbReference>
<dbReference type="Pfam" id="PF12890">
    <property type="entry name" value="DHOase"/>
    <property type="match status" value="1"/>
</dbReference>
<dbReference type="GO" id="GO:0006145">
    <property type="term" value="P:purine nucleobase catabolic process"/>
    <property type="evidence" value="ECO:0007669"/>
    <property type="project" value="TreeGrafter"/>
</dbReference>
<protein>
    <submittedName>
        <fullName evidence="3">Dihydroorotase</fullName>
        <ecNumber evidence="3">3.5.2.3</ecNumber>
    </submittedName>
</protein>
<dbReference type="AlphaFoldDB" id="A0A3P7NS05"/>
<dbReference type="PANTHER" id="PTHR43668">
    <property type="entry name" value="ALLANTOINASE"/>
    <property type="match status" value="1"/>
</dbReference>
<proteinExistence type="predicted"/>
<dbReference type="EC" id="3.5.2.3" evidence="3"/>
<dbReference type="CDD" id="cd01317">
    <property type="entry name" value="DHOase_IIa"/>
    <property type="match status" value="1"/>
</dbReference>
<dbReference type="EMBL" id="LR130778">
    <property type="protein sequence ID" value="VDN45984.1"/>
    <property type="molecule type" value="Genomic_DNA"/>
</dbReference>
<dbReference type="NCBIfam" id="TIGR00857">
    <property type="entry name" value="pyrC_multi"/>
    <property type="match status" value="1"/>
</dbReference>
<keyword evidence="1" id="KW-0665">Pyrimidine biosynthesis</keyword>